<keyword evidence="4" id="KW-0548">Nucleotidyltransferase</keyword>
<evidence type="ECO:0000256" key="1">
    <source>
        <dbReference type="SAM" id="Coils"/>
    </source>
</evidence>
<reference evidence="4" key="1">
    <citation type="submission" date="2005-03" db="EMBL/GenBank/DDBJ databases">
        <authorList>
            <person name="Town C.D."/>
        </authorList>
    </citation>
    <scope>NUCLEOTIDE SEQUENCE</scope>
</reference>
<dbReference type="InterPro" id="IPR005135">
    <property type="entry name" value="Endo/exonuclease/phosphatase"/>
</dbReference>
<dbReference type="GO" id="GO:0003964">
    <property type="term" value="F:RNA-directed DNA polymerase activity"/>
    <property type="evidence" value="ECO:0007669"/>
    <property type="project" value="UniProtKB-KW"/>
</dbReference>
<dbReference type="CDD" id="cd01650">
    <property type="entry name" value="RT_nLTR_like"/>
    <property type="match status" value="1"/>
</dbReference>
<dbReference type="InterPro" id="IPR000477">
    <property type="entry name" value="RT_dom"/>
</dbReference>
<evidence type="ECO:0000259" key="3">
    <source>
        <dbReference type="PROSITE" id="PS50878"/>
    </source>
</evidence>
<gene>
    <name evidence="4" type="ORF">MtrDRAFT_AC157504g42v2</name>
</gene>
<feature type="signal peptide" evidence="2">
    <location>
        <begin position="1"/>
        <end position="25"/>
    </location>
</feature>
<dbReference type="AlphaFoldDB" id="A2Q4L4"/>
<feature type="domain" description="Reverse transcriptase" evidence="3">
    <location>
        <begin position="437"/>
        <end position="694"/>
    </location>
</feature>
<organism evidence="4">
    <name type="scientific">Medicago truncatula</name>
    <name type="common">Barrel medic</name>
    <name type="synonym">Medicago tribuloides</name>
    <dbReference type="NCBI Taxonomy" id="3880"/>
    <lineage>
        <taxon>Eukaryota</taxon>
        <taxon>Viridiplantae</taxon>
        <taxon>Streptophyta</taxon>
        <taxon>Embryophyta</taxon>
        <taxon>Tracheophyta</taxon>
        <taxon>Spermatophyta</taxon>
        <taxon>Magnoliopsida</taxon>
        <taxon>eudicotyledons</taxon>
        <taxon>Gunneridae</taxon>
        <taxon>Pentapetalae</taxon>
        <taxon>rosids</taxon>
        <taxon>fabids</taxon>
        <taxon>Fabales</taxon>
        <taxon>Fabaceae</taxon>
        <taxon>Papilionoideae</taxon>
        <taxon>50 kb inversion clade</taxon>
        <taxon>NPAAA clade</taxon>
        <taxon>Hologalegina</taxon>
        <taxon>IRL clade</taxon>
        <taxon>Trifolieae</taxon>
        <taxon>Medicago</taxon>
    </lineage>
</organism>
<dbReference type="PANTHER" id="PTHR33116:SF78">
    <property type="entry name" value="OS12G0587133 PROTEIN"/>
    <property type="match status" value="1"/>
</dbReference>
<dbReference type="PROSITE" id="PS50878">
    <property type="entry name" value="RT_POL"/>
    <property type="match status" value="1"/>
</dbReference>
<sequence>MGNSSPLIFFFFIFLCILFIVYKQGQLSSSLDQLNTRISLLESIIEKSGHELRSKEEEIALIKKMVLEKEETNAFNQNKRLDLNQCELEAKRRLWGILAEVKEGLGDGVWCLVGDFNAVRSREERRVVREMDPYSHRRERLFFNNFFEEIDLEDINPLGRKFTWYNSNGVAMSRIDRVLVSKNWESTWGGWFRLGPKPFRFNNYWVGNRGLKKVVEDSWRSQGERGWMGVVLKNKLKRLKGDLTRWSKVYEGLEVRLDRLKEDIEELDVKGELGLLTLEEVESRKWKFDELWKLLKSREASLVQRARSKWLKEGDANSKYFHRSVKLRAQRNSIRALKVEGVWVQTPEEVNGAVVEYFKKQVATTNWERPKLDGVVFEKLLESKNRGLIAPFSMEEIEVVVKESDGNKSPGPDDFNFVFIKEFWYLIKNEVRIMFDQFHENEVLPRSFLPYFVTLIPKMRNPFTLKEFRPISLLGCLYKLLSTVLAARLSLVMKSIISSSQSAFIKGRNLVDGVLVINEVVDYAKRANRECLIFKVDFEKAYDSVDWSFLEYMLRRVDFCSKWIAWMRACVFGGYMSILVNGTPTEEISIQRGLKQGDPLAPFLFLLVAEDFTGLMRNAALLRGFEMVLGLKVNFLKSCLIGINVGREFMDMACNFINCREGFIPFIYLGLPVEANPRRLTTWEPLFESLKNKLNSSGNKYVSLGGRVVLLNAVLNAIPIFHLSFLKLLVKVWKRVCWVKWSMVCQPRAKGGLGVGDMRVVNLSLLAKWRWRLLQKDQALWKDVLESKYGYRINFVLSHTDNLWPVCTSRWWLDVVSLEEAVGSNWFNSEMKRKVGSGENTRFWLDHWVGEALLCLTYPRHFSISSQIEGMVGDVWVEYEGGGVWEFYWRRNLFMWEVGLLENLVRHLEGWVKSEREDVWWWKLEEEGVFTVSSTYDLLAGLLFPPEVLSNKTDGFWIVVEKPGSVQGGGLFLAIIT</sequence>
<keyword evidence="1" id="KW-0175">Coiled coil</keyword>
<accession>A2Q4L4</accession>
<dbReference type="Pfam" id="PF00078">
    <property type="entry name" value="RVT_1"/>
    <property type="match status" value="1"/>
</dbReference>
<proteinExistence type="predicted"/>
<evidence type="ECO:0000313" key="4">
    <source>
        <dbReference type="EMBL" id="ABN08564.1"/>
    </source>
</evidence>
<dbReference type="Gene3D" id="3.60.10.10">
    <property type="entry name" value="Endonuclease/exonuclease/phosphatase"/>
    <property type="match status" value="1"/>
</dbReference>
<keyword evidence="4" id="KW-0695">RNA-directed DNA polymerase</keyword>
<keyword evidence="4" id="KW-0808">Transferase</keyword>
<feature type="coiled-coil region" evidence="1">
    <location>
        <begin position="243"/>
        <end position="270"/>
    </location>
</feature>
<dbReference type="SUPFAM" id="SSF56219">
    <property type="entry name" value="DNase I-like"/>
    <property type="match status" value="1"/>
</dbReference>
<dbReference type="EMBL" id="AC157504">
    <property type="protein sequence ID" value="ABN08564.1"/>
    <property type="molecule type" value="Genomic_DNA"/>
</dbReference>
<dbReference type="PANTHER" id="PTHR33116">
    <property type="entry name" value="REVERSE TRANSCRIPTASE ZINC-BINDING DOMAIN-CONTAINING PROTEIN-RELATED-RELATED"/>
    <property type="match status" value="1"/>
</dbReference>
<evidence type="ECO:0000256" key="2">
    <source>
        <dbReference type="SAM" id="SignalP"/>
    </source>
</evidence>
<reference evidence="4" key="2">
    <citation type="submission" date="2007-03" db="EMBL/GenBank/DDBJ databases">
        <authorList>
            <consortium name="The International Medicago Genome Annotation Group"/>
        </authorList>
    </citation>
    <scope>NUCLEOTIDE SEQUENCE</scope>
</reference>
<dbReference type="Pfam" id="PF03372">
    <property type="entry name" value="Exo_endo_phos"/>
    <property type="match status" value="1"/>
</dbReference>
<feature type="chain" id="PRO_5002644769" evidence="2">
    <location>
        <begin position="26"/>
        <end position="977"/>
    </location>
</feature>
<dbReference type="InterPro" id="IPR036691">
    <property type="entry name" value="Endo/exonu/phosph_ase_sf"/>
</dbReference>
<protein>
    <submittedName>
        <fullName evidence="4">RNA-directed DNA polymerase (Reverse transcriptase)</fullName>
    </submittedName>
</protein>
<keyword evidence="2" id="KW-0732">Signal</keyword>
<name>A2Q4L4_MEDTR</name>